<evidence type="ECO:0000256" key="16">
    <source>
        <dbReference type="SAM" id="Phobius"/>
    </source>
</evidence>
<feature type="domain" description="Tyrosine-protein kinase G-rich" evidence="19">
    <location>
        <begin position="429"/>
        <end position="499"/>
    </location>
</feature>
<keyword evidence="12 16" id="KW-1133">Transmembrane helix</keyword>
<dbReference type="PANTHER" id="PTHR32309:SF13">
    <property type="entry name" value="FERRIC ENTEROBACTIN TRANSPORT PROTEIN FEPE"/>
    <property type="match status" value="1"/>
</dbReference>
<dbReference type="GO" id="GO:0005524">
    <property type="term" value="F:ATP binding"/>
    <property type="evidence" value="ECO:0007669"/>
    <property type="project" value="UniProtKB-KW"/>
</dbReference>
<evidence type="ECO:0000259" key="18">
    <source>
        <dbReference type="Pfam" id="PF13614"/>
    </source>
</evidence>
<dbReference type="Gene3D" id="3.40.50.300">
    <property type="entry name" value="P-loop containing nucleotide triphosphate hydrolases"/>
    <property type="match status" value="1"/>
</dbReference>
<evidence type="ECO:0000256" key="10">
    <source>
        <dbReference type="ARBA" id="ARBA00022777"/>
    </source>
</evidence>
<evidence type="ECO:0000256" key="5">
    <source>
        <dbReference type="ARBA" id="ARBA00022475"/>
    </source>
</evidence>
<evidence type="ECO:0000256" key="7">
    <source>
        <dbReference type="ARBA" id="ARBA00022679"/>
    </source>
</evidence>
<comment type="similarity">
    <text evidence="2">Belongs to the CpsD/CapB family.</text>
</comment>
<evidence type="ECO:0000256" key="6">
    <source>
        <dbReference type="ARBA" id="ARBA00022519"/>
    </source>
</evidence>
<name>A0A0A2N9T9_9FLAO</name>
<keyword evidence="21" id="KW-1185">Reference proteome</keyword>
<dbReference type="EMBL" id="JRLZ01000001">
    <property type="protein sequence ID" value="KGO97180.1"/>
    <property type="molecule type" value="Genomic_DNA"/>
</dbReference>
<evidence type="ECO:0000259" key="19">
    <source>
        <dbReference type="Pfam" id="PF13807"/>
    </source>
</evidence>
<proteinExistence type="inferred from homology"/>
<keyword evidence="6" id="KW-0997">Cell inner membrane</keyword>
<keyword evidence="11" id="KW-0067">ATP-binding</keyword>
<evidence type="ECO:0000256" key="11">
    <source>
        <dbReference type="ARBA" id="ARBA00022840"/>
    </source>
</evidence>
<evidence type="ECO:0000256" key="9">
    <source>
        <dbReference type="ARBA" id="ARBA00022741"/>
    </source>
</evidence>
<evidence type="ECO:0000256" key="12">
    <source>
        <dbReference type="ARBA" id="ARBA00022989"/>
    </source>
</evidence>
<evidence type="ECO:0000256" key="13">
    <source>
        <dbReference type="ARBA" id="ARBA00023136"/>
    </source>
</evidence>
<evidence type="ECO:0000256" key="3">
    <source>
        <dbReference type="ARBA" id="ARBA00008883"/>
    </source>
</evidence>
<feature type="transmembrane region" description="Helical" evidence="16">
    <location>
        <begin position="481"/>
        <end position="500"/>
    </location>
</feature>
<keyword evidence="8 16" id="KW-0812">Transmembrane</keyword>
<comment type="catalytic activity">
    <reaction evidence="15">
        <text>L-tyrosyl-[protein] + ATP = O-phospho-L-tyrosyl-[protein] + ADP + H(+)</text>
        <dbReference type="Rhea" id="RHEA:10596"/>
        <dbReference type="Rhea" id="RHEA-COMP:10136"/>
        <dbReference type="Rhea" id="RHEA-COMP:20101"/>
        <dbReference type="ChEBI" id="CHEBI:15378"/>
        <dbReference type="ChEBI" id="CHEBI:30616"/>
        <dbReference type="ChEBI" id="CHEBI:46858"/>
        <dbReference type="ChEBI" id="CHEBI:61978"/>
        <dbReference type="ChEBI" id="CHEBI:456216"/>
        <dbReference type="EC" id="2.7.10.2"/>
    </reaction>
</comment>
<evidence type="ECO:0000313" key="21">
    <source>
        <dbReference type="Proteomes" id="UP000030149"/>
    </source>
</evidence>
<dbReference type="Pfam" id="PF13614">
    <property type="entry name" value="AAA_31"/>
    <property type="match status" value="1"/>
</dbReference>
<feature type="domain" description="Polysaccharide chain length determinant N-terminal" evidence="17">
    <location>
        <begin position="9"/>
        <end position="93"/>
    </location>
</feature>
<dbReference type="EC" id="2.7.10.2" evidence="4"/>
<organism evidence="20 21">
    <name type="scientific">Flavobacterium enshiense DK69</name>
    <dbReference type="NCBI Taxonomy" id="1107311"/>
    <lineage>
        <taxon>Bacteria</taxon>
        <taxon>Pseudomonadati</taxon>
        <taxon>Bacteroidota</taxon>
        <taxon>Flavobacteriia</taxon>
        <taxon>Flavobacteriales</taxon>
        <taxon>Flavobacteriaceae</taxon>
        <taxon>Flavobacterium</taxon>
    </lineage>
</organism>
<evidence type="ECO:0000256" key="15">
    <source>
        <dbReference type="ARBA" id="ARBA00051245"/>
    </source>
</evidence>
<dbReference type="InterPro" id="IPR032807">
    <property type="entry name" value="GNVR"/>
</dbReference>
<dbReference type="InterPro" id="IPR005702">
    <property type="entry name" value="Wzc-like_C"/>
</dbReference>
<dbReference type="SUPFAM" id="SSF52540">
    <property type="entry name" value="P-loop containing nucleoside triphosphate hydrolases"/>
    <property type="match status" value="1"/>
</dbReference>
<dbReference type="FunFam" id="3.40.50.300:FF:000527">
    <property type="entry name" value="Tyrosine-protein kinase etk"/>
    <property type="match status" value="1"/>
</dbReference>
<keyword evidence="14" id="KW-0829">Tyrosine-protein kinase</keyword>
<dbReference type="NCBIfam" id="TIGR01007">
    <property type="entry name" value="eps_fam"/>
    <property type="match status" value="1"/>
</dbReference>
<evidence type="ECO:0000313" key="20">
    <source>
        <dbReference type="EMBL" id="KGO97180.1"/>
    </source>
</evidence>
<evidence type="ECO:0000256" key="14">
    <source>
        <dbReference type="ARBA" id="ARBA00023137"/>
    </source>
</evidence>
<dbReference type="eggNOG" id="COG0489">
    <property type="taxonomic scope" value="Bacteria"/>
</dbReference>
<evidence type="ECO:0000256" key="8">
    <source>
        <dbReference type="ARBA" id="ARBA00022692"/>
    </source>
</evidence>
<keyword evidence="10" id="KW-0418">Kinase</keyword>
<dbReference type="InterPro" id="IPR050445">
    <property type="entry name" value="Bact_polysacc_biosynth/exp"/>
</dbReference>
<accession>A0A0A2N9T9</accession>
<reference evidence="20 21" key="2">
    <citation type="journal article" date="2015" name="Stand. Genomic Sci.">
        <title>High quality draft genomic sequence of Flavobacterium enshiense DK69(T) and comparison among Flavobacterium genomes.</title>
        <authorList>
            <person name="Zeng Z."/>
            <person name="Chen C."/>
            <person name="Du H."/>
            <person name="Wang G."/>
            <person name="Li M."/>
        </authorList>
    </citation>
    <scope>NUCLEOTIDE SEQUENCE [LARGE SCALE GENOMIC DNA]</scope>
    <source>
        <strain evidence="20 21">DK69</strain>
    </source>
</reference>
<keyword evidence="5" id="KW-1003">Cell membrane</keyword>
<dbReference type="InterPro" id="IPR003856">
    <property type="entry name" value="LPS_length_determ_N"/>
</dbReference>
<sequence length="779" mass="87175">MKDQVVYYIRNWKWFVVSILAVVLAAYLYVRYSVPQYSATSILMIKDDKKGGVDSEQTAFSDLAVLSSVKSNLDNEIEVIKSLTIVKAAVKDLGLNVTYVNEGRVKSEEMYNKAPINFMFVTQQPGSENRTINYRLSSASDNQFTLFDSVGGKLGVFYYGETIRLPEGEAVVLARNDKKNFVKRPYKISVIVRTVADVAGSYKGRLNIKKVGDRTSIVELSIVDPIPQRAEDFLNALIRVYNEDVVADKNRVFENTSKFISERLKLIEGDLGDVERDAETFKRTNHVTDITSEANLFLANASEFERKEIETDTQLKIVATMADYVNSSRNNELIPANILTSDANASGLIDQYNQMVLERNRLLKSAGPKNAVVKTLDGKIESLKQNIESSLSRLNTSLEIKKKDLAYQNALFNGKISRIPTLEREAKILGRQQQIKESLYLYLLQKREETAISLAVTAPNAKVIDPALSSRAPISPVKGTIYLSAFGIALLLPFGILYLLNMLDNKVKARQDVESKLSIPFLGDIPTSNASEAIINASNRSSTAEAIRIVNTNLEFMLNQVPDEMAKTVFVTSTIPKEGKTFLSVNLASTIALSGKKVLLIGMDIRNPKIDGYLDLPKEGVTNYLSTKDADLFSFIHKIPNFSELYVLPSGVIPPNPAELLMSQKVNEMFTKLKQEFDYIVVDTSPVHLVTDTLLMAHHADSVVYVVRANYMDKDLLRVPHQLHTEKKMPNIGIVLNDTEVKKGYGYGYGAYGYGYGYEREEEKMPLYRQLLNKIKATV</sequence>
<dbReference type="Pfam" id="PF13807">
    <property type="entry name" value="GNVR"/>
    <property type="match status" value="1"/>
</dbReference>
<dbReference type="eggNOG" id="COG3206">
    <property type="taxonomic scope" value="Bacteria"/>
</dbReference>
<keyword evidence="9" id="KW-0547">Nucleotide-binding</keyword>
<keyword evidence="7" id="KW-0808">Transferase</keyword>
<keyword evidence="13 16" id="KW-0472">Membrane</keyword>
<feature type="domain" description="AAA" evidence="18">
    <location>
        <begin position="579"/>
        <end position="711"/>
    </location>
</feature>
<evidence type="ECO:0000256" key="4">
    <source>
        <dbReference type="ARBA" id="ARBA00011903"/>
    </source>
</evidence>
<feature type="transmembrane region" description="Helical" evidence="16">
    <location>
        <begin position="12"/>
        <end position="30"/>
    </location>
</feature>
<dbReference type="PANTHER" id="PTHR32309">
    <property type="entry name" value="TYROSINE-PROTEIN KINASE"/>
    <property type="match status" value="1"/>
</dbReference>
<comment type="subcellular location">
    <subcellularLocation>
        <location evidence="1">Cell inner membrane</location>
        <topology evidence="1">Multi-pass membrane protein</topology>
    </subcellularLocation>
</comment>
<gene>
    <name evidence="20" type="ORF">Q767_00820</name>
</gene>
<evidence type="ECO:0000256" key="2">
    <source>
        <dbReference type="ARBA" id="ARBA00007316"/>
    </source>
</evidence>
<dbReference type="Proteomes" id="UP000030149">
    <property type="component" value="Unassembled WGS sequence"/>
</dbReference>
<dbReference type="CDD" id="cd05387">
    <property type="entry name" value="BY-kinase"/>
    <property type="match status" value="1"/>
</dbReference>
<protein>
    <recommendedName>
        <fullName evidence="4">non-specific protein-tyrosine kinase</fullName>
        <ecNumber evidence="4">2.7.10.2</ecNumber>
    </recommendedName>
</protein>
<evidence type="ECO:0000256" key="1">
    <source>
        <dbReference type="ARBA" id="ARBA00004429"/>
    </source>
</evidence>
<dbReference type="Pfam" id="PF02706">
    <property type="entry name" value="Wzz"/>
    <property type="match status" value="1"/>
</dbReference>
<evidence type="ECO:0000259" key="17">
    <source>
        <dbReference type="Pfam" id="PF02706"/>
    </source>
</evidence>
<dbReference type="InterPro" id="IPR025669">
    <property type="entry name" value="AAA_dom"/>
</dbReference>
<reference evidence="21" key="1">
    <citation type="submission" date="2013-09" db="EMBL/GenBank/DDBJ databases">
        <authorList>
            <person name="Zeng Z."/>
            <person name="Chen C."/>
        </authorList>
    </citation>
    <scope>NUCLEOTIDE SEQUENCE [LARGE SCALE GENOMIC DNA]</scope>
    <source>
        <strain evidence="21">DK69</strain>
    </source>
</reference>
<dbReference type="GO" id="GO:0005886">
    <property type="term" value="C:plasma membrane"/>
    <property type="evidence" value="ECO:0007669"/>
    <property type="project" value="UniProtKB-SubCell"/>
</dbReference>
<dbReference type="InterPro" id="IPR027417">
    <property type="entry name" value="P-loop_NTPase"/>
</dbReference>
<dbReference type="GO" id="GO:0042802">
    <property type="term" value="F:identical protein binding"/>
    <property type="evidence" value="ECO:0007669"/>
    <property type="project" value="UniProtKB-ARBA"/>
</dbReference>
<dbReference type="AlphaFoldDB" id="A0A0A2N9T9"/>
<dbReference type="PATRIC" id="fig|1107311.5.peg.166"/>
<dbReference type="STRING" id="1107311.Q767_00820"/>
<comment type="similarity">
    <text evidence="3">Belongs to the etk/wzc family.</text>
</comment>
<comment type="caution">
    <text evidence="20">The sequence shown here is derived from an EMBL/GenBank/DDBJ whole genome shotgun (WGS) entry which is preliminary data.</text>
</comment>
<dbReference type="GO" id="GO:0004715">
    <property type="term" value="F:non-membrane spanning protein tyrosine kinase activity"/>
    <property type="evidence" value="ECO:0007669"/>
    <property type="project" value="UniProtKB-EC"/>
</dbReference>